<dbReference type="PANTHER" id="PTHR11453:SF127">
    <property type="entry name" value="SOLUTE CARRIER FAMILY 4 MEMBER 11"/>
    <property type="match status" value="1"/>
</dbReference>
<keyword evidence="5 10" id="KW-0812">Transmembrane</keyword>
<feature type="transmembrane region" description="Helical" evidence="10">
    <location>
        <begin position="622"/>
        <end position="639"/>
    </location>
</feature>
<keyword evidence="7" id="KW-0406">Ion transport</keyword>
<comment type="subcellular location">
    <subcellularLocation>
        <location evidence="1">Cell membrane</location>
        <topology evidence="1">Multi-pass membrane protein</topology>
    </subcellularLocation>
</comment>
<keyword evidence="12" id="KW-1185">Reference proteome</keyword>
<dbReference type="Proteomes" id="UP000515154">
    <property type="component" value="Linkage group LG8"/>
</dbReference>
<evidence type="ECO:0000313" key="13">
    <source>
        <dbReference type="RefSeq" id="XP_036361453.1"/>
    </source>
</evidence>
<feature type="compositionally biased region" description="Acidic residues" evidence="9">
    <location>
        <begin position="9"/>
        <end position="20"/>
    </location>
</feature>
<feature type="transmembrane region" description="Helical" evidence="10">
    <location>
        <begin position="430"/>
        <end position="454"/>
    </location>
</feature>
<feature type="transmembrane region" description="Helical" evidence="10">
    <location>
        <begin position="838"/>
        <end position="866"/>
    </location>
</feature>
<name>A0A7E6F1P2_9MOLL</name>
<dbReference type="InterPro" id="IPR011531">
    <property type="entry name" value="HCO3_transpt-like_TM_dom"/>
</dbReference>
<evidence type="ECO:0000256" key="5">
    <source>
        <dbReference type="ARBA" id="ARBA00022692"/>
    </source>
</evidence>
<keyword evidence="8 10" id="KW-0472">Membrane</keyword>
<dbReference type="GO" id="GO:0050801">
    <property type="term" value="P:monoatomic ion homeostasis"/>
    <property type="evidence" value="ECO:0007669"/>
    <property type="project" value="TreeGrafter"/>
</dbReference>
<evidence type="ECO:0000256" key="6">
    <source>
        <dbReference type="ARBA" id="ARBA00022989"/>
    </source>
</evidence>
<feature type="transmembrane region" description="Helical" evidence="10">
    <location>
        <begin position="543"/>
        <end position="561"/>
    </location>
</feature>
<gene>
    <name evidence="13" type="primary">LOC115214871</name>
</gene>
<evidence type="ECO:0000256" key="9">
    <source>
        <dbReference type="SAM" id="MobiDB-lite"/>
    </source>
</evidence>
<dbReference type="Pfam" id="PF00955">
    <property type="entry name" value="HCO3_cotransp"/>
    <property type="match status" value="1"/>
</dbReference>
<keyword evidence="3" id="KW-0813">Transport</keyword>
<evidence type="ECO:0000313" key="12">
    <source>
        <dbReference type="Proteomes" id="UP000515154"/>
    </source>
</evidence>
<proteinExistence type="inferred from homology"/>
<evidence type="ECO:0000256" key="1">
    <source>
        <dbReference type="ARBA" id="ARBA00004651"/>
    </source>
</evidence>
<dbReference type="AlphaFoldDB" id="A0A7E6F1P2"/>
<evidence type="ECO:0000256" key="4">
    <source>
        <dbReference type="ARBA" id="ARBA00022475"/>
    </source>
</evidence>
<feature type="domain" description="Bicarbonate transporter-like transmembrane" evidence="11">
    <location>
        <begin position="317"/>
        <end position="884"/>
    </location>
</feature>
<dbReference type="Gene3D" id="1.10.287.570">
    <property type="entry name" value="Helical hairpin bin"/>
    <property type="match status" value="1"/>
</dbReference>
<evidence type="ECO:0000256" key="7">
    <source>
        <dbReference type="ARBA" id="ARBA00023065"/>
    </source>
</evidence>
<dbReference type="GO" id="GO:0006820">
    <property type="term" value="P:monoatomic anion transport"/>
    <property type="evidence" value="ECO:0007669"/>
    <property type="project" value="InterPro"/>
</dbReference>
<feature type="transmembrane region" description="Helical" evidence="10">
    <location>
        <begin position="384"/>
        <end position="410"/>
    </location>
</feature>
<keyword evidence="4" id="KW-1003">Cell membrane</keyword>
<dbReference type="KEGG" id="osn:115214871"/>
<dbReference type="GO" id="GO:0016323">
    <property type="term" value="C:basolateral plasma membrane"/>
    <property type="evidence" value="ECO:0007669"/>
    <property type="project" value="TreeGrafter"/>
</dbReference>
<dbReference type="InterPro" id="IPR003020">
    <property type="entry name" value="HCO3_transpt_euk"/>
</dbReference>
<feature type="transmembrane region" description="Helical" evidence="10">
    <location>
        <begin position="354"/>
        <end position="372"/>
    </location>
</feature>
<evidence type="ECO:0000256" key="2">
    <source>
        <dbReference type="ARBA" id="ARBA00010993"/>
    </source>
</evidence>
<dbReference type="GO" id="GO:0005452">
    <property type="term" value="F:solute:inorganic anion antiporter activity"/>
    <property type="evidence" value="ECO:0007669"/>
    <property type="project" value="InterPro"/>
</dbReference>
<feature type="transmembrane region" description="Helical" evidence="10">
    <location>
        <begin position="693"/>
        <end position="717"/>
    </location>
</feature>
<dbReference type="SUPFAM" id="SSF55804">
    <property type="entry name" value="Phoshotransferase/anion transport protein"/>
    <property type="match status" value="1"/>
</dbReference>
<dbReference type="PANTHER" id="PTHR11453">
    <property type="entry name" value="ANION EXCHANGE PROTEIN"/>
    <property type="match status" value="1"/>
</dbReference>
<evidence type="ECO:0000259" key="11">
    <source>
        <dbReference type="Pfam" id="PF00955"/>
    </source>
</evidence>
<comment type="similarity">
    <text evidence="2">Belongs to the anion exchanger (TC 2.A.31) family.</text>
</comment>
<feature type="transmembrane region" description="Helical" evidence="10">
    <location>
        <begin position="581"/>
        <end position="601"/>
    </location>
</feature>
<organism evidence="12 13">
    <name type="scientific">Octopus sinensis</name>
    <name type="common">East Asian common octopus</name>
    <dbReference type="NCBI Taxonomy" id="2607531"/>
    <lineage>
        <taxon>Eukaryota</taxon>
        <taxon>Metazoa</taxon>
        <taxon>Spiralia</taxon>
        <taxon>Lophotrochozoa</taxon>
        <taxon>Mollusca</taxon>
        <taxon>Cephalopoda</taxon>
        <taxon>Coleoidea</taxon>
        <taxon>Octopodiformes</taxon>
        <taxon>Octopoda</taxon>
        <taxon>Incirrata</taxon>
        <taxon>Octopodidae</taxon>
        <taxon>Octopus</taxon>
    </lineage>
</organism>
<sequence>MAARNSTYIEDEEEEDEPEEIPEIFERNISQARPVYGSIIRDNRKMPADAVYASTSREIYPKNRYYSTESSSYCGFPGSLTMTSVSEESVMDDEELLYRVYERLPLKDFSQEIRAHRDVDNYLCNTLLLLDIEESNMEDIVQLMIDKVLETQTKQNLNMADLMKTIFAMQRVDLLSRTIQGVKFSQLNTLQYDHTWLCMLCEWPTVIKRHTVIARLLHPVNMGCTSQEVVFVILVVASNKEKSTKSVVETARTFCTLFADMDCRCRLLEAKNDEDFRNILKEETRMLFSKFIRNSKITLKTCLTKTEPEEDEKKYAICQGIKEDLKRRLKHYMSDYKDGLNGKKALRKVVPASLFLYFACILPNVAYGMIISNDTHGAIDIQHVLLGQFLAGILFSLIGGQTMNILLTTAPLTLFTRVVANICDDFGIDFLGMFACVGIWSSIFLISYSIFGFCNLLKWSTRSTEDIFYTFVSLIFFTEAMREMYKSFQQHYFPCQADIHSASQWNTTLNSDTNGHPRFSAIPRNKQPHSSVMKVDQLCQQETSILFIFLMTATLWLATTLSNFTKTPYLSAQKRQLLADYAIPLTILIMTIVSTIFSSIYSKFWANFYIYLPIEKKKSFKINFYFFFSYTVEPLLLPSNVTLGPAPLYKLSAGAVVTSFFLGFSLSLLFFINHNISSAQINNATYKLKKGSAYHWDLLVIAIINIMLSIIGCPWMHVALPVSSQHVKSMAQMEERVEQGSIHQIIVQVRETRVTSLICYMMLGLSLLLLPHPLADIPRPVLCGYFLYMAIIFLSDRQLIDRFLLLITEQSSYPPSHYIRRVPQRDIHKYTFSQMAQLLFLCIFGLVPVPYIQMFFPMVMVSLVFIRHMLVPKVVEKKHLAVLD</sequence>
<dbReference type="RefSeq" id="XP_036361453.1">
    <property type="nucleotide sequence ID" value="XM_036505560.1"/>
</dbReference>
<protein>
    <submittedName>
        <fullName evidence="13">Sodium bicarbonate transporter-like protein 11 isoform X1</fullName>
    </submittedName>
</protein>
<dbReference type="Gene3D" id="3.40.930.10">
    <property type="entry name" value="Mannitol-specific EII, Chain A"/>
    <property type="match status" value="1"/>
</dbReference>
<feature type="region of interest" description="Disordered" evidence="9">
    <location>
        <begin position="1"/>
        <end position="20"/>
    </location>
</feature>
<reference evidence="13" key="1">
    <citation type="submission" date="2025-08" db="UniProtKB">
        <authorList>
            <consortium name="RefSeq"/>
        </authorList>
    </citation>
    <scope>IDENTIFICATION</scope>
</reference>
<feature type="transmembrane region" description="Helical" evidence="10">
    <location>
        <begin position="782"/>
        <end position="800"/>
    </location>
</feature>
<evidence type="ECO:0000256" key="3">
    <source>
        <dbReference type="ARBA" id="ARBA00022448"/>
    </source>
</evidence>
<dbReference type="InterPro" id="IPR016152">
    <property type="entry name" value="PTrfase/Anion_transptr"/>
</dbReference>
<evidence type="ECO:0000256" key="8">
    <source>
        <dbReference type="ARBA" id="ARBA00023136"/>
    </source>
</evidence>
<feature type="transmembrane region" description="Helical" evidence="10">
    <location>
        <begin position="651"/>
        <end position="672"/>
    </location>
</feature>
<accession>A0A7E6F1P2</accession>
<evidence type="ECO:0000256" key="10">
    <source>
        <dbReference type="SAM" id="Phobius"/>
    </source>
</evidence>
<keyword evidence="6 10" id="KW-1133">Transmembrane helix</keyword>